<dbReference type="EMBL" id="JAMPLM010000012">
    <property type="protein sequence ID" value="MEP1059719.1"/>
    <property type="molecule type" value="Genomic_DNA"/>
</dbReference>
<keyword evidence="3" id="KW-0067">ATP-binding</keyword>
<name>A0ABV0KKE1_9CYAN</name>
<dbReference type="Pfam" id="PF00271">
    <property type="entry name" value="Helicase_C"/>
    <property type="match status" value="1"/>
</dbReference>
<keyword evidence="3" id="KW-0547">Nucleotide-binding</keyword>
<keyword evidence="3" id="KW-0347">Helicase</keyword>
<dbReference type="Proteomes" id="UP001476950">
    <property type="component" value="Unassembled WGS sequence"/>
</dbReference>
<evidence type="ECO:0000259" key="1">
    <source>
        <dbReference type="PROSITE" id="PS51192"/>
    </source>
</evidence>
<evidence type="ECO:0000259" key="2">
    <source>
        <dbReference type="PROSITE" id="PS51194"/>
    </source>
</evidence>
<dbReference type="InterPro" id="IPR006935">
    <property type="entry name" value="Helicase/UvrB_N"/>
</dbReference>
<dbReference type="InterPro" id="IPR027417">
    <property type="entry name" value="P-loop_NTPase"/>
</dbReference>
<keyword evidence="4" id="KW-1185">Reference proteome</keyword>
<dbReference type="PROSITE" id="PS51194">
    <property type="entry name" value="HELICASE_CTER"/>
    <property type="match status" value="1"/>
</dbReference>
<proteinExistence type="predicted"/>
<dbReference type="Pfam" id="PF04851">
    <property type="entry name" value="ResIII"/>
    <property type="match status" value="1"/>
</dbReference>
<dbReference type="GO" id="GO:0004386">
    <property type="term" value="F:helicase activity"/>
    <property type="evidence" value="ECO:0007669"/>
    <property type="project" value="UniProtKB-KW"/>
</dbReference>
<dbReference type="RefSeq" id="WP_190452185.1">
    <property type="nucleotide sequence ID" value="NZ_JAMPLM010000012.1"/>
</dbReference>
<protein>
    <submittedName>
        <fullName evidence="3">DEAD/DEAH box helicase</fullName>
    </submittedName>
</protein>
<dbReference type="PANTHER" id="PTHR47396">
    <property type="entry name" value="TYPE I RESTRICTION ENZYME ECOKI R PROTEIN"/>
    <property type="match status" value="1"/>
</dbReference>
<accession>A0ABV0KKE1</accession>
<comment type="caution">
    <text evidence="3">The sequence shown here is derived from an EMBL/GenBank/DDBJ whole genome shotgun (WGS) entry which is preliminary data.</text>
</comment>
<dbReference type="SMART" id="SM00487">
    <property type="entry name" value="DEXDc"/>
    <property type="match status" value="1"/>
</dbReference>
<reference evidence="3 4" key="1">
    <citation type="submission" date="2022-04" db="EMBL/GenBank/DDBJ databases">
        <title>Positive selection, recombination, and allopatry shape intraspecific diversity of widespread and dominant cyanobacteria.</title>
        <authorList>
            <person name="Wei J."/>
            <person name="Shu W."/>
            <person name="Hu C."/>
        </authorList>
    </citation>
    <scope>NUCLEOTIDE SEQUENCE [LARGE SCALE GENOMIC DNA]</scope>
    <source>
        <strain evidence="3 4">AS-A4</strain>
    </source>
</reference>
<feature type="domain" description="Helicase C-terminal" evidence="2">
    <location>
        <begin position="422"/>
        <end position="577"/>
    </location>
</feature>
<evidence type="ECO:0000313" key="3">
    <source>
        <dbReference type="EMBL" id="MEP1059719.1"/>
    </source>
</evidence>
<dbReference type="InterPro" id="IPR014001">
    <property type="entry name" value="Helicase_ATP-bd"/>
</dbReference>
<feature type="domain" description="Helicase ATP-binding" evidence="1">
    <location>
        <begin position="188"/>
        <end position="356"/>
    </location>
</feature>
<dbReference type="InterPro" id="IPR001650">
    <property type="entry name" value="Helicase_C-like"/>
</dbReference>
<gene>
    <name evidence="3" type="ORF">NDI38_14855</name>
</gene>
<dbReference type="SMART" id="SM00490">
    <property type="entry name" value="HELICc"/>
    <property type="match status" value="1"/>
</dbReference>
<sequence>MYQPEVGTLEGGTQQVSSMGRKYRFSWDAFSEGTVKAIAHANGYSSYLESDPLTWLTNQYSRPDEYFVERMKSTLEQCWLPDYSGTPQIVEQLIDAGIGPLGNPKTQMDCVAYVRKCRNSKTVRLRLLEAMLRYGDQDRQPDDPLLFPTDGSVPRFAILDPIKQPVDSRQPYDYQIEAWDQLSVHFAESEVTKVFQGLLVMPTGSGKTFTSARWLMQNVINRGYRLIWLAHRHELLEQAAREFHTLASFATQLEKLRVRIISGIHCSTTQIDPADQILIASVSSLARRPDLIDKILADPKSFLVIDEAHHSTAKSYQALINRLGTIDNRRILGITATPTRTAETERGTLAKLFGNRILHDIPITTLIERQFLARPLPVRVATKAEVEAGVTSQDEKFLAQFHDLSEAWLQRIGHLEERNRLIVDHYLQNHEKYGKTLIFAIDVSHAALLTERLQARGIKADYVASYRLDGEPTNNRERVHRFRDQASEDAIDVLVNVQILTEGVDIPGIQTVFLTRPTVSEILMRQMIGRALRGAKAGGTKEAYIVSFEDHWERFREWQSPLALVPDLVPPEPVDPDKPAKVVTPTLVSMLPWDLIRATAAQMASQGRGFEADAFEAIPHGWYLLSRDQDGEDVYQVIAVYEHQHSSWEALLKDLWARSQAALETMQADTDFDDFFCDSDYPLPSQHDVQKVIAHRLADGDCPEYNDLVNREACDPYRIANHIFEADLGAKAQNTFTEERYTALAQAIYPSLRDFRAAIEDALYEIQHPDASTRSQRAVPIFHPRPEETLQPGPHHNLDRVMIKVLELASGLLGLDRPLPQRHSVAWTKRLVKGWYGQAYWEPGQPHGQGKIRLNRLLDSPDVSEDVIQYLLWHEYLHLYLQQGHTSTFREYERRWATYQECDRFLDNLNERFGVQFW</sequence>
<evidence type="ECO:0000313" key="4">
    <source>
        <dbReference type="Proteomes" id="UP001476950"/>
    </source>
</evidence>
<keyword evidence="3" id="KW-0378">Hydrolase</keyword>
<dbReference type="SUPFAM" id="SSF52540">
    <property type="entry name" value="P-loop containing nucleoside triphosphate hydrolases"/>
    <property type="match status" value="1"/>
</dbReference>
<dbReference type="InterPro" id="IPR050742">
    <property type="entry name" value="Helicase_Restrict-Modif_Enz"/>
</dbReference>
<organism evidence="3 4">
    <name type="scientific">Stenomitos frigidus AS-A4</name>
    <dbReference type="NCBI Taxonomy" id="2933935"/>
    <lineage>
        <taxon>Bacteria</taxon>
        <taxon>Bacillati</taxon>
        <taxon>Cyanobacteriota</taxon>
        <taxon>Cyanophyceae</taxon>
        <taxon>Leptolyngbyales</taxon>
        <taxon>Leptolyngbyaceae</taxon>
        <taxon>Stenomitos</taxon>
    </lineage>
</organism>
<dbReference type="Gene3D" id="3.40.50.300">
    <property type="entry name" value="P-loop containing nucleotide triphosphate hydrolases"/>
    <property type="match status" value="2"/>
</dbReference>
<dbReference type="PROSITE" id="PS51192">
    <property type="entry name" value="HELICASE_ATP_BIND_1"/>
    <property type="match status" value="1"/>
</dbReference>
<dbReference type="PANTHER" id="PTHR47396:SF1">
    <property type="entry name" value="ATP-DEPENDENT HELICASE IRC3-RELATED"/>
    <property type="match status" value="1"/>
</dbReference>